<reference evidence="9" key="1">
    <citation type="submission" date="2022-07" db="EMBL/GenBank/DDBJ databases">
        <title>Phylogenomic reconstructions and comparative analyses of Kickxellomycotina fungi.</title>
        <authorList>
            <person name="Reynolds N.K."/>
            <person name="Stajich J.E."/>
            <person name="Barry K."/>
            <person name="Grigoriev I.V."/>
            <person name="Crous P."/>
            <person name="Smith M.E."/>
        </authorList>
    </citation>
    <scope>NUCLEOTIDE SEQUENCE</scope>
    <source>
        <strain evidence="9">RSA 567</strain>
    </source>
</reference>
<evidence type="ECO:0000256" key="4">
    <source>
        <dbReference type="ARBA" id="ARBA00023242"/>
    </source>
</evidence>
<feature type="compositionally biased region" description="Polar residues" evidence="8">
    <location>
        <begin position="258"/>
        <end position="268"/>
    </location>
</feature>
<dbReference type="GO" id="GO:0005686">
    <property type="term" value="C:U2 snRNP"/>
    <property type="evidence" value="ECO:0007669"/>
    <property type="project" value="TreeGrafter"/>
</dbReference>
<dbReference type="Pfam" id="PF14580">
    <property type="entry name" value="LRR_9"/>
    <property type="match status" value="1"/>
</dbReference>
<accession>A0A9W8EBG9</accession>
<feature type="coiled-coil region" evidence="7">
    <location>
        <begin position="210"/>
        <end position="237"/>
    </location>
</feature>
<feature type="region of interest" description="Disordered" evidence="8">
    <location>
        <begin position="242"/>
        <end position="268"/>
    </location>
</feature>
<keyword evidence="10" id="KW-1185">Reference proteome</keyword>
<gene>
    <name evidence="9" type="primary">LEA1</name>
    <name evidence="9" type="ORF">H4R34_004070</name>
</gene>
<keyword evidence="7" id="KW-0175">Coiled coil</keyword>
<dbReference type="SUPFAM" id="SSF52058">
    <property type="entry name" value="L domain-like"/>
    <property type="match status" value="1"/>
</dbReference>
<dbReference type="AlphaFoldDB" id="A0A9W8EBG9"/>
<dbReference type="InterPro" id="IPR044640">
    <property type="entry name" value="RU2A"/>
</dbReference>
<dbReference type="InterPro" id="IPR001611">
    <property type="entry name" value="Leu-rich_rpt"/>
</dbReference>
<organism evidence="9 10">
    <name type="scientific">Dimargaris verticillata</name>
    <dbReference type="NCBI Taxonomy" id="2761393"/>
    <lineage>
        <taxon>Eukaryota</taxon>
        <taxon>Fungi</taxon>
        <taxon>Fungi incertae sedis</taxon>
        <taxon>Zoopagomycota</taxon>
        <taxon>Kickxellomycotina</taxon>
        <taxon>Dimargaritomycetes</taxon>
        <taxon>Dimargaritales</taxon>
        <taxon>Dimargaritaceae</taxon>
        <taxon>Dimargaris</taxon>
    </lineage>
</organism>
<proteinExistence type="inferred from homology"/>
<evidence type="ECO:0000256" key="8">
    <source>
        <dbReference type="SAM" id="MobiDB-lite"/>
    </source>
</evidence>
<dbReference type="GO" id="GO:0030620">
    <property type="term" value="F:U2 snRNA binding"/>
    <property type="evidence" value="ECO:0007669"/>
    <property type="project" value="InterPro"/>
</dbReference>
<dbReference type="FunFam" id="3.80.10.10:FF:000026">
    <property type="entry name" value="U2 small nuclear ribonucleoprotein A"/>
    <property type="match status" value="1"/>
</dbReference>
<dbReference type="OrthoDB" id="433501at2759"/>
<comment type="subcellular location">
    <subcellularLocation>
        <location evidence="1">Nucleus</location>
    </subcellularLocation>
</comment>
<comment type="similarity">
    <text evidence="5">Belongs to the U2 small nuclear ribonucleoprotein A family.</text>
</comment>
<dbReference type="PANTHER" id="PTHR10552">
    <property type="entry name" value="U2 SMALL NUCLEAR RIBONUCLEOPROTEIN A"/>
    <property type="match status" value="1"/>
</dbReference>
<keyword evidence="4" id="KW-0539">Nucleus</keyword>
<name>A0A9W8EBG9_9FUNG</name>
<evidence type="ECO:0000256" key="3">
    <source>
        <dbReference type="ARBA" id="ARBA00022737"/>
    </source>
</evidence>
<dbReference type="PROSITE" id="PS51450">
    <property type="entry name" value="LRR"/>
    <property type="match status" value="2"/>
</dbReference>
<comment type="caution">
    <text evidence="9">The sequence shown here is derived from an EMBL/GenBank/DDBJ whole genome shotgun (WGS) entry which is preliminary data.</text>
</comment>
<evidence type="ECO:0000256" key="1">
    <source>
        <dbReference type="ARBA" id="ARBA00004123"/>
    </source>
</evidence>
<sequence>MRLTADLILQSPTFINTLKDRELDLRGNKIGTIENLGAAKDLNDTLDLSDNDIRQLNNFPRLKRLRNLLVSNNRIRTLDPELAQAMPHLEALILTNNELGRLVDLEPLTALAHLEHLSLVDNPVTKQCHYREWLIWRLPSVRILDFQRVKDKERQLARSLFETTDGEPTSLAKSILEEDSKTFEPGENIRMVDASAAAHDDVSQASVPSLAAKAQEQDELRARIAQSANELADVQRLEKLMDGGHIPGGLAHQDRSKPANSDQAMDEE</sequence>
<keyword evidence="2" id="KW-0433">Leucine-rich repeat</keyword>
<dbReference type="Proteomes" id="UP001151582">
    <property type="component" value="Unassembled WGS sequence"/>
</dbReference>
<keyword evidence="3" id="KW-0677">Repeat</keyword>
<evidence type="ECO:0000256" key="7">
    <source>
        <dbReference type="SAM" id="Coils"/>
    </source>
</evidence>
<evidence type="ECO:0000313" key="10">
    <source>
        <dbReference type="Proteomes" id="UP001151582"/>
    </source>
</evidence>
<dbReference type="EMBL" id="JANBQB010000455">
    <property type="protein sequence ID" value="KAJ1976193.1"/>
    <property type="molecule type" value="Genomic_DNA"/>
</dbReference>
<dbReference type="PANTHER" id="PTHR10552:SF6">
    <property type="entry name" value="U2 SMALL NUCLEAR RIBONUCLEOPROTEIN A"/>
    <property type="match status" value="1"/>
</dbReference>
<dbReference type="InterPro" id="IPR032675">
    <property type="entry name" value="LRR_dom_sf"/>
</dbReference>
<dbReference type="Gene3D" id="3.80.10.10">
    <property type="entry name" value="Ribonuclease Inhibitor"/>
    <property type="match status" value="1"/>
</dbReference>
<dbReference type="GO" id="GO:0000398">
    <property type="term" value="P:mRNA splicing, via spliceosome"/>
    <property type="evidence" value="ECO:0007669"/>
    <property type="project" value="InterPro"/>
</dbReference>
<evidence type="ECO:0000256" key="6">
    <source>
        <dbReference type="ARBA" id="ARBA00024238"/>
    </source>
</evidence>
<evidence type="ECO:0000256" key="2">
    <source>
        <dbReference type="ARBA" id="ARBA00022614"/>
    </source>
</evidence>
<protein>
    <recommendedName>
        <fullName evidence="6">U2 small nuclear ribonucleoprotein A'</fullName>
    </recommendedName>
</protein>
<evidence type="ECO:0000313" key="9">
    <source>
        <dbReference type="EMBL" id="KAJ1976193.1"/>
    </source>
</evidence>
<evidence type="ECO:0000256" key="5">
    <source>
        <dbReference type="ARBA" id="ARBA00024196"/>
    </source>
</evidence>